<evidence type="ECO:0000313" key="3">
    <source>
        <dbReference type="Proteomes" id="UP000325292"/>
    </source>
</evidence>
<reference evidence="2 3" key="1">
    <citation type="journal article" date="2019" name="Sci. Rep.">
        <title>Sulfobacillus thermotolerans: new insights into resistance and metabolic capacities of acidophilic chemolithotrophs.</title>
        <authorList>
            <person name="Panyushkina A.E."/>
            <person name="Babenko V.V."/>
            <person name="Nikitina A.S."/>
            <person name="Selezneva O.V."/>
            <person name="Tsaplina I.A."/>
            <person name="Letarova M.A."/>
            <person name="Kostryukova E.S."/>
            <person name="Letarov A.V."/>
        </authorList>
    </citation>
    <scope>NUCLEOTIDE SEQUENCE [LARGE SCALE GENOMIC DNA]</scope>
    <source>
        <strain evidence="2 3">Kr1</strain>
    </source>
</reference>
<keyword evidence="3" id="KW-1185">Reference proteome</keyword>
<evidence type="ECO:0000313" key="2">
    <source>
        <dbReference type="EMBL" id="AUW94931.1"/>
    </source>
</evidence>
<proteinExistence type="predicted"/>
<accession>A0ABN5H2J1</accession>
<evidence type="ECO:0000256" key="1">
    <source>
        <dbReference type="SAM" id="Phobius"/>
    </source>
</evidence>
<dbReference type="RefSeq" id="WP_103375845.1">
    <property type="nucleotide sequence ID" value="NZ_CP133983.1"/>
</dbReference>
<sequence length="120" mass="13113">MTLTNWLLIIFYAILSSSALMLMKAGLANPSFHLQVRPQFSIMLSYTAVVGIVLYIASFITWLGIIRNTTIVLAYPLSIGLVQLVLVATYRLLLHQRLSVPIVLGSALILAGIVVLSRAS</sequence>
<feature type="transmembrane region" description="Helical" evidence="1">
    <location>
        <begin position="100"/>
        <end position="119"/>
    </location>
</feature>
<gene>
    <name evidence="2" type="ORF">BXT84_14020</name>
</gene>
<feature type="transmembrane region" description="Helical" evidence="1">
    <location>
        <begin position="44"/>
        <end position="66"/>
    </location>
</feature>
<organism evidence="2 3">
    <name type="scientific">Sulfobacillus thermotolerans</name>
    <dbReference type="NCBI Taxonomy" id="338644"/>
    <lineage>
        <taxon>Bacteria</taxon>
        <taxon>Bacillati</taxon>
        <taxon>Bacillota</taxon>
        <taxon>Clostridia</taxon>
        <taxon>Eubacteriales</taxon>
        <taxon>Clostridiales Family XVII. Incertae Sedis</taxon>
        <taxon>Sulfobacillus</taxon>
    </lineage>
</organism>
<dbReference type="SUPFAM" id="SSF103481">
    <property type="entry name" value="Multidrug resistance efflux transporter EmrE"/>
    <property type="match status" value="1"/>
</dbReference>
<keyword evidence="1" id="KW-1133">Transmembrane helix</keyword>
<keyword evidence="1" id="KW-0472">Membrane</keyword>
<name>A0ABN5H2J1_9FIRM</name>
<dbReference type="EMBL" id="CP019454">
    <property type="protein sequence ID" value="AUW94931.1"/>
    <property type="molecule type" value="Genomic_DNA"/>
</dbReference>
<evidence type="ECO:0008006" key="4">
    <source>
        <dbReference type="Google" id="ProtNLM"/>
    </source>
</evidence>
<keyword evidence="1" id="KW-0812">Transmembrane</keyword>
<feature type="transmembrane region" description="Helical" evidence="1">
    <location>
        <begin position="6"/>
        <end position="23"/>
    </location>
</feature>
<dbReference type="Proteomes" id="UP000325292">
    <property type="component" value="Chromosome"/>
</dbReference>
<dbReference type="InterPro" id="IPR037185">
    <property type="entry name" value="EmrE-like"/>
</dbReference>
<dbReference type="Gene3D" id="1.10.3730.20">
    <property type="match status" value="1"/>
</dbReference>
<protein>
    <recommendedName>
        <fullName evidence="4">EamA domain-containing protein</fullName>
    </recommendedName>
</protein>
<feature type="transmembrane region" description="Helical" evidence="1">
    <location>
        <begin position="72"/>
        <end position="93"/>
    </location>
</feature>